<dbReference type="EMBL" id="CP046640">
    <property type="protein sequence ID" value="QTL98100.1"/>
    <property type="molecule type" value="Genomic_DNA"/>
</dbReference>
<dbReference type="FunFam" id="3.40.50.2300:FF:000002">
    <property type="entry name" value="DNA-binding response regulator PhoP"/>
    <property type="match status" value="1"/>
</dbReference>
<keyword evidence="6" id="KW-0804">Transcription</keyword>
<dbReference type="Gene3D" id="3.40.50.2300">
    <property type="match status" value="1"/>
</dbReference>
<protein>
    <recommendedName>
        <fullName evidence="1">Stage 0 sporulation protein A homolog</fullName>
    </recommendedName>
</protein>
<dbReference type="AlphaFoldDB" id="A0A8A7KA37"/>
<comment type="function">
    <text evidence="7">May play the central regulatory role in sporulation. It may be an element of the effector pathway responsible for the activation of sporulation genes in response to nutritional stress. Spo0A may act in concert with spo0H (a sigma factor) to control the expression of some genes that are critical to the sporulation process.</text>
</comment>
<dbReference type="PANTHER" id="PTHR48111">
    <property type="entry name" value="REGULATOR OF RPOS"/>
    <property type="match status" value="1"/>
</dbReference>
<dbReference type="Gene3D" id="1.10.10.10">
    <property type="entry name" value="Winged helix-like DNA-binding domain superfamily/Winged helix DNA-binding domain"/>
    <property type="match status" value="1"/>
</dbReference>
<dbReference type="InterPro" id="IPR036388">
    <property type="entry name" value="WH-like_DNA-bd_sf"/>
</dbReference>
<evidence type="ECO:0000256" key="2">
    <source>
        <dbReference type="ARBA" id="ARBA00022553"/>
    </source>
</evidence>
<accession>A0A8A7KA37</accession>
<dbReference type="Pfam" id="PF00486">
    <property type="entry name" value="Trans_reg_C"/>
    <property type="match status" value="1"/>
</dbReference>
<dbReference type="CDD" id="cd00383">
    <property type="entry name" value="trans_reg_C"/>
    <property type="match status" value="1"/>
</dbReference>
<dbReference type="PANTHER" id="PTHR48111:SF22">
    <property type="entry name" value="REGULATOR OF RPOS"/>
    <property type="match status" value="1"/>
</dbReference>
<feature type="domain" description="OmpR/PhoB-type" evidence="11">
    <location>
        <begin position="124"/>
        <end position="222"/>
    </location>
</feature>
<evidence type="ECO:0000256" key="8">
    <source>
        <dbReference type="PROSITE-ProRule" id="PRU00169"/>
    </source>
</evidence>
<evidence type="ECO:0000256" key="6">
    <source>
        <dbReference type="ARBA" id="ARBA00023163"/>
    </source>
</evidence>
<evidence type="ECO:0000256" key="3">
    <source>
        <dbReference type="ARBA" id="ARBA00023012"/>
    </source>
</evidence>
<evidence type="ECO:0000259" key="11">
    <source>
        <dbReference type="PROSITE" id="PS51755"/>
    </source>
</evidence>
<evidence type="ECO:0000256" key="4">
    <source>
        <dbReference type="ARBA" id="ARBA00023015"/>
    </source>
</evidence>
<keyword evidence="2 8" id="KW-0597">Phosphoprotein</keyword>
<keyword evidence="13" id="KW-1185">Reference proteome</keyword>
<feature type="domain" description="Response regulatory" evidence="10">
    <location>
        <begin position="2"/>
        <end position="116"/>
    </location>
</feature>
<feature type="DNA-binding region" description="OmpR/PhoB-type" evidence="9">
    <location>
        <begin position="124"/>
        <end position="222"/>
    </location>
</feature>
<sequence length="227" mass="26407">MRILLVEDEEDLAVTIQKRLVSEHFIVDITYNGEDAIDQTIANDYDLIILDIMLPEKSGLEVLEELREWEDNTPVLVLTARDSLEDKVKGLNMGADDYLTKPFAFEELLARIKTLLRRGVRENSNVIKNGNLVVNTVEYQVYRGDKRIDLTSKEYSLLEYLLRNRGYPLTRGQIEEHVWGYMSGNNSNVVDVYIRFLRKKIDDGFSEKLIETIRGKGYRMRVIKDEK</sequence>
<dbReference type="KEGG" id="ifn:GM661_08985"/>
<evidence type="ECO:0000313" key="13">
    <source>
        <dbReference type="Proteomes" id="UP000665020"/>
    </source>
</evidence>
<dbReference type="Gene3D" id="6.10.250.690">
    <property type="match status" value="1"/>
</dbReference>
<proteinExistence type="predicted"/>
<name>A0A8A7KA37_9FIRM</name>
<dbReference type="SMART" id="SM00862">
    <property type="entry name" value="Trans_reg_C"/>
    <property type="match status" value="1"/>
</dbReference>
<reference evidence="12" key="1">
    <citation type="submission" date="2019-12" db="EMBL/GenBank/DDBJ databases">
        <authorList>
            <person name="zhang j."/>
            <person name="sun C.M."/>
        </authorList>
    </citation>
    <scope>NUCLEOTIDE SEQUENCE</scope>
    <source>
        <strain evidence="12">NS-1</strain>
    </source>
</reference>
<dbReference type="GO" id="GO:0000156">
    <property type="term" value="F:phosphorelay response regulator activity"/>
    <property type="evidence" value="ECO:0007669"/>
    <property type="project" value="TreeGrafter"/>
</dbReference>
<evidence type="ECO:0000256" key="7">
    <source>
        <dbReference type="ARBA" id="ARBA00024867"/>
    </source>
</evidence>
<organism evidence="12 13">
    <name type="scientific">Iocasia fonsfrigidae</name>
    <dbReference type="NCBI Taxonomy" id="2682810"/>
    <lineage>
        <taxon>Bacteria</taxon>
        <taxon>Bacillati</taxon>
        <taxon>Bacillota</taxon>
        <taxon>Clostridia</taxon>
        <taxon>Halanaerobiales</taxon>
        <taxon>Halanaerobiaceae</taxon>
        <taxon>Iocasia</taxon>
    </lineage>
</organism>
<dbReference type="GO" id="GO:0000976">
    <property type="term" value="F:transcription cis-regulatory region binding"/>
    <property type="evidence" value="ECO:0007669"/>
    <property type="project" value="TreeGrafter"/>
</dbReference>
<gene>
    <name evidence="12" type="ORF">GM661_08985</name>
</gene>
<dbReference type="GO" id="GO:0006355">
    <property type="term" value="P:regulation of DNA-templated transcription"/>
    <property type="evidence" value="ECO:0007669"/>
    <property type="project" value="InterPro"/>
</dbReference>
<dbReference type="RefSeq" id="WP_230869679.1">
    <property type="nucleotide sequence ID" value="NZ_CP046640.1"/>
</dbReference>
<dbReference type="InterPro" id="IPR001867">
    <property type="entry name" value="OmpR/PhoB-type_DNA-bd"/>
</dbReference>
<keyword evidence="4" id="KW-0805">Transcription regulation</keyword>
<dbReference type="PROSITE" id="PS51755">
    <property type="entry name" value="OMPR_PHOB"/>
    <property type="match status" value="1"/>
</dbReference>
<keyword evidence="5 9" id="KW-0238">DNA-binding</keyword>
<dbReference type="FunFam" id="1.10.10.10:FF:000005">
    <property type="entry name" value="Two-component system response regulator"/>
    <property type="match status" value="1"/>
</dbReference>
<dbReference type="Proteomes" id="UP000665020">
    <property type="component" value="Chromosome"/>
</dbReference>
<evidence type="ECO:0000313" key="12">
    <source>
        <dbReference type="EMBL" id="QTL98100.1"/>
    </source>
</evidence>
<evidence type="ECO:0000259" key="10">
    <source>
        <dbReference type="PROSITE" id="PS50110"/>
    </source>
</evidence>
<dbReference type="GO" id="GO:0005829">
    <property type="term" value="C:cytosol"/>
    <property type="evidence" value="ECO:0007669"/>
    <property type="project" value="TreeGrafter"/>
</dbReference>
<evidence type="ECO:0000256" key="5">
    <source>
        <dbReference type="ARBA" id="ARBA00023125"/>
    </source>
</evidence>
<dbReference type="GO" id="GO:0032993">
    <property type="term" value="C:protein-DNA complex"/>
    <property type="evidence" value="ECO:0007669"/>
    <property type="project" value="TreeGrafter"/>
</dbReference>
<evidence type="ECO:0000256" key="1">
    <source>
        <dbReference type="ARBA" id="ARBA00018672"/>
    </source>
</evidence>
<feature type="modified residue" description="4-aspartylphosphate" evidence="8">
    <location>
        <position position="51"/>
    </location>
</feature>
<keyword evidence="3" id="KW-0902">Two-component regulatory system</keyword>
<dbReference type="Pfam" id="PF00072">
    <property type="entry name" value="Response_reg"/>
    <property type="match status" value="1"/>
</dbReference>
<dbReference type="PROSITE" id="PS50110">
    <property type="entry name" value="RESPONSE_REGULATORY"/>
    <property type="match status" value="1"/>
</dbReference>
<evidence type="ECO:0000256" key="9">
    <source>
        <dbReference type="PROSITE-ProRule" id="PRU01091"/>
    </source>
</evidence>
<dbReference type="InterPro" id="IPR001789">
    <property type="entry name" value="Sig_transdc_resp-reg_receiver"/>
</dbReference>
<dbReference type="SMART" id="SM00448">
    <property type="entry name" value="REC"/>
    <property type="match status" value="1"/>
</dbReference>
<dbReference type="InterPro" id="IPR011006">
    <property type="entry name" value="CheY-like_superfamily"/>
</dbReference>
<dbReference type="InterPro" id="IPR039420">
    <property type="entry name" value="WalR-like"/>
</dbReference>
<dbReference type="SUPFAM" id="SSF52172">
    <property type="entry name" value="CheY-like"/>
    <property type="match status" value="1"/>
</dbReference>